<proteinExistence type="predicted"/>
<feature type="chain" id="PRO_5014122703" evidence="1">
    <location>
        <begin position="18"/>
        <end position="132"/>
    </location>
</feature>
<feature type="signal peptide" evidence="1">
    <location>
        <begin position="1"/>
        <end position="17"/>
    </location>
</feature>
<dbReference type="Proteomes" id="UP000234275">
    <property type="component" value="Unassembled WGS sequence"/>
</dbReference>
<dbReference type="AlphaFoldDB" id="A0A2I2GHJ1"/>
<comment type="caution">
    <text evidence="2">The sequence shown here is derived from an EMBL/GenBank/DDBJ whole genome shotgun (WGS) entry which is preliminary data.</text>
</comment>
<dbReference type="EMBL" id="MSFO01000002">
    <property type="protein sequence ID" value="PLB52345.1"/>
    <property type="molecule type" value="Genomic_DNA"/>
</dbReference>
<dbReference type="VEuPathDB" id="FungiDB:P170DRAFT_472245"/>
<gene>
    <name evidence="2" type="ORF">P170DRAFT_472245</name>
</gene>
<keyword evidence="3" id="KW-1185">Reference proteome</keyword>
<keyword evidence="1" id="KW-0732">Signal</keyword>
<evidence type="ECO:0000256" key="1">
    <source>
        <dbReference type="SAM" id="SignalP"/>
    </source>
</evidence>
<name>A0A2I2GHJ1_9EURO</name>
<dbReference type="OrthoDB" id="4435532at2759"/>
<reference evidence="2 3" key="1">
    <citation type="submission" date="2016-12" db="EMBL/GenBank/DDBJ databases">
        <title>The genomes of Aspergillus section Nigri reveals drivers in fungal speciation.</title>
        <authorList>
            <consortium name="DOE Joint Genome Institute"/>
            <person name="Vesth T.C."/>
            <person name="Nybo J."/>
            <person name="Theobald S."/>
            <person name="Brandl J."/>
            <person name="Frisvad J.C."/>
            <person name="Nielsen K.F."/>
            <person name="Lyhne E.K."/>
            <person name="Kogle M.E."/>
            <person name="Kuo A."/>
            <person name="Riley R."/>
            <person name="Clum A."/>
            <person name="Nolan M."/>
            <person name="Lipzen A."/>
            <person name="Salamov A."/>
            <person name="Henrissat B."/>
            <person name="Wiebenga A."/>
            <person name="De Vries R.P."/>
            <person name="Grigoriev I.V."/>
            <person name="Mortensen U.H."/>
            <person name="Andersen M.R."/>
            <person name="Baker S.E."/>
        </authorList>
    </citation>
    <scope>NUCLEOTIDE SEQUENCE [LARGE SCALE GENOMIC DNA]</scope>
    <source>
        <strain evidence="2 3">IBT 23096</strain>
    </source>
</reference>
<evidence type="ECO:0000313" key="2">
    <source>
        <dbReference type="EMBL" id="PLB52345.1"/>
    </source>
</evidence>
<dbReference type="RefSeq" id="XP_024707647.1">
    <property type="nucleotide sequence ID" value="XM_024852927.1"/>
</dbReference>
<dbReference type="GeneID" id="36560625"/>
<protein>
    <submittedName>
        <fullName evidence="2">Uncharacterized protein</fullName>
    </submittedName>
</protein>
<evidence type="ECO:0000313" key="3">
    <source>
        <dbReference type="Proteomes" id="UP000234275"/>
    </source>
</evidence>
<accession>A0A2I2GHJ1</accession>
<organism evidence="2 3">
    <name type="scientific">Aspergillus steynii IBT 23096</name>
    <dbReference type="NCBI Taxonomy" id="1392250"/>
    <lineage>
        <taxon>Eukaryota</taxon>
        <taxon>Fungi</taxon>
        <taxon>Dikarya</taxon>
        <taxon>Ascomycota</taxon>
        <taxon>Pezizomycotina</taxon>
        <taxon>Eurotiomycetes</taxon>
        <taxon>Eurotiomycetidae</taxon>
        <taxon>Eurotiales</taxon>
        <taxon>Aspergillaceae</taxon>
        <taxon>Aspergillus</taxon>
        <taxon>Aspergillus subgen. Circumdati</taxon>
    </lineage>
</organism>
<sequence>MKFIILCLFALLHLAAAAKSKWYNAGWPVGDKSWKPTDYTFARETGIDRYRLYDAGGRIYTYQLDIHVADGESGWLRTYVFEDSTADEYTINAFRDGEHSVSFNSEDAYILRVKDTETWYVDPLFVYAFYYE</sequence>